<sequence length="283" mass="30954">MPNNKGRVTRLEVVEKQWLTPHLVRLVFAGPGGAPLADFPMPEFTDTYVKLAFPRPGADYAEPYDLEEVRATRPPEQWPVLRAYTIRWFDDDAGRLAIDLVVHGDEGIAGPWAAGAEVGDPVQALGPGGAYAPDPEADAHLLVGDEAALPAIAAALDRLPVGARADVFVEVADGAEELTLTTSADVRLRWVHRACSALPPGEELAATVRAADLPDGDVHAFVHGDAGFVRELRSYLRFDRGMPRERLSISGYWRRGSSDEEWRARKRDWNAAVEAEETQRTSA</sequence>
<dbReference type="EMBL" id="CP001618">
    <property type="protein sequence ID" value="ACQ81803.1"/>
    <property type="molecule type" value="Genomic_DNA"/>
</dbReference>
<dbReference type="PROSITE" id="PS51384">
    <property type="entry name" value="FAD_FR"/>
    <property type="match status" value="1"/>
</dbReference>
<dbReference type="SUPFAM" id="SSF63380">
    <property type="entry name" value="Riboflavin synthase domain-like"/>
    <property type="match status" value="1"/>
</dbReference>
<dbReference type="HOGENOM" id="CLU_040923_3_0_11"/>
<dbReference type="Proteomes" id="UP000007962">
    <property type="component" value="Chromosome"/>
</dbReference>
<dbReference type="STRING" id="471853.Bcav_3561"/>
<dbReference type="PANTHER" id="PTHR30157">
    <property type="entry name" value="FERRIC REDUCTASE, NADPH-DEPENDENT"/>
    <property type="match status" value="1"/>
</dbReference>
<dbReference type="Gene3D" id="3.40.50.80">
    <property type="entry name" value="Nucleotide-binding domain of ferredoxin-NADP reductase (FNR) module"/>
    <property type="match status" value="1"/>
</dbReference>
<dbReference type="InterPro" id="IPR039261">
    <property type="entry name" value="FNR_nucleotide-bd"/>
</dbReference>
<feature type="domain" description="FAD-binding FR-type" evidence="1">
    <location>
        <begin position="6"/>
        <end position="134"/>
    </location>
</feature>
<dbReference type="eggNOG" id="COG2375">
    <property type="taxonomic scope" value="Bacteria"/>
</dbReference>
<dbReference type="Pfam" id="PF04954">
    <property type="entry name" value="SIP"/>
    <property type="match status" value="1"/>
</dbReference>
<dbReference type="Gene3D" id="2.40.30.10">
    <property type="entry name" value="Translation factors"/>
    <property type="match status" value="1"/>
</dbReference>
<dbReference type="InterPro" id="IPR017927">
    <property type="entry name" value="FAD-bd_FR_type"/>
</dbReference>
<dbReference type="OrthoDB" id="9814826at2"/>
<dbReference type="PANTHER" id="PTHR30157:SF0">
    <property type="entry name" value="NADPH-DEPENDENT FERRIC-CHELATE REDUCTASE"/>
    <property type="match status" value="1"/>
</dbReference>
<reference evidence="2 3" key="1">
    <citation type="journal article" date="2009" name="Stand. Genomic Sci.">
        <title>Complete genome sequence of Beutenbergia cavernae type strain (HKI 0122).</title>
        <authorList>
            <person name="Land M."/>
            <person name="Pukall R."/>
            <person name="Abt B."/>
            <person name="Goker M."/>
            <person name="Rohde M."/>
            <person name="Glavina Del Rio T."/>
            <person name="Tice H."/>
            <person name="Copeland A."/>
            <person name="Cheng J.F."/>
            <person name="Lucas S."/>
            <person name="Chen F."/>
            <person name="Nolan M."/>
            <person name="Bruce D."/>
            <person name="Goodwin L."/>
            <person name="Pitluck S."/>
            <person name="Ivanova N."/>
            <person name="Mavromatis K."/>
            <person name="Ovchinnikova G."/>
            <person name="Pati A."/>
            <person name="Chen A."/>
            <person name="Palaniappan K."/>
            <person name="Hauser L."/>
            <person name="Chang Y.J."/>
            <person name="Jefferies C.C."/>
            <person name="Saunders E."/>
            <person name="Brettin T."/>
            <person name="Detter J.C."/>
            <person name="Han C."/>
            <person name="Chain P."/>
            <person name="Bristow J."/>
            <person name="Eisen J.A."/>
            <person name="Markowitz V."/>
            <person name="Hugenholtz P."/>
            <person name="Kyrpides N.C."/>
            <person name="Klenk H.P."/>
            <person name="Lapidus A."/>
        </authorList>
    </citation>
    <scope>NUCLEOTIDE SEQUENCE [LARGE SCALE GENOMIC DNA]</scope>
    <source>
        <strain evidence="3">ATCC BAA-8 / DSM 12333 / NBRC 16432</strain>
    </source>
</reference>
<name>C5C2V9_BEUC1</name>
<accession>C5C2V9</accession>
<proteinExistence type="predicted"/>
<organism evidence="2 3">
    <name type="scientific">Beutenbergia cavernae (strain ATCC BAA-8 / DSM 12333 / CCUG 43141 / JCM 11478 / NBRC 16432 / NCIMB 13614 / HKI 0122)</name>
    <dbReference type="NCBI Taxonomy" id="471853"/>
    <lineage>
        <taxon>Bacteria</taxon>
        <taxon>Bacillati</taxon>
        <taxon>Actinomycetota</taxon>
        <taxon>Actinomycetes</taxon>
        <taxon>Micrococcales</taxon>
        <taxon>Beutenbergiaceae</taxon>
        <taxon>Beutenbergia</taxon>
    </lineage>
</organism>
<dbReference type="AlphaFoldDB" id="C5C2V9"/>
<dbReference type="KEGG" id="bcv:Bcav_3561"/>
<dbReference type="GO" id="GO:0016491">
    <property type="term" value="F:oxidoreductase activity"/>
    <property type="evidence" value="ECO:0007669"/>
    <property type="project" value="InterPro"/>
</dbReference>
<keyword evidence="3" id="KW-1185">Reference proteome</keyword>
<dbReference type="InterPro" id="IPR017938">
    <property type="entry name" value="Riboflavin_synthase-like_b-brl"/>
</dbReference>
<dbReference type="Pfam" id="PF08021">
    <property type="entry name" value="FAD_binding_9"/>
    <property type="match status" value="1"/>
</dbReference>
<protein>
    <submittedName>
        <fullName evidence="2">Siderophore-interacting protein</fullName>
    </submittedName>
</protein>
<evidence type="ECO:0000313" key="3">
    <source>
        <dbReference type="Proteomes" id="UP000007962"/>
    </source>
</evidence>
<evidence type="ECO:0000313" key="2">
    <source>
        <dbReference type="EMBL" id="ACQ81803.1"/>
    </source>
</evidence>
<dbReference type="InterPro" id="IPR007037">
    <property type="entry name" value="SIP_rossman_dom"/>
</dbReference>
<dbReference type="InterPro" id="IPR039374">
    <property type="entry name" value="SIP_fam"/>
</dbReference>
<gene>
    <name evidence="2" type="ordered locus">Bcav_3561</name>
</gene>
<evidence type="ECO:0000259" key="1">
    <source>
        <dbReference type="PROSITE" id="PS51384"/>
    </source>
</evidence>
<dbReference type="CDD" id="cd06193">
    <property type="entry name" value="siderophore_interacting"/>
    <property type="match status" value="1"/>
</dbReference>
<dbReference type="InterPro" id="IPR013113">
    <property type="entry name" value="SIP_FAD-bd"/>
</dbReference>